<feature type="region of interest" description="Disordered" evidence="3">
    <location>
        <begin position="26"/>
        <end position="114"/>
    </location>
</feature>
<evidence type="ECO:0000256" key="1">
    <source>
        <dbReference type="ARBA" id="ARBA00022737"/>
    </source>
</evidence>
<dbReference type="PANTHER" id="PTHR45883">
    <property type="entry name" value="HSC70-INTERACTING PROTEIN"/>
    <property type="match status" value="1"/>
</dbReference>
<keyword evidence="2" id="KW-0802">TPR repeat</keyword>
<feature type="non-terminal residue" evidence="5">
    <location>
        <position position="1"/>
    </location>
</feature>
<feature type="compositionally biased region" description="Gly residues" evidence="3">
    <location>
        <begin position="190"/>
        <end position="203"/>
    </location>
</feature>
<dbReference type="InterPro" id="IPR041243">
    <property type="entry name" value="STI1/HOP_DP"/>
</dbReference>
<dbReference type="SMART" id="SM00727">
    <property type="entry name" value="STI1"/>
    <property type="match status" value="1"/>
</dbReference>
<evidence type="ECO:0000313" key="5">
    <source>
        <dbReference type="EMBL" id="CAK9053113.1"/>
    </source>
</evidence>
<sequence>RLIACSATGKRRIKTWRRARSWTLTTTPPSYKSLWTRSTRRLQSERTENGSKPRKKKEQERKRRKEEAQRAYEEAKKNPDGDGYGGFPGFPGMPGMGGMGGMPGMPGMPGIDPSMLSGIMSDPELMQAFSDPKMAAAMQDIMSNPGNIAKYQNDPDVMNLINKVMGAFSKHGGMPGGMPGGMGGMPGGMGGMPGGMGGTGSASGGPTVEEVPESNVDEVD</sequence>
<keyword evidence="6" id="KW-1185">Reference proteome</keyword>
<protein>
    <recommendedName>
        <fullName evidence="4">STI1 domain-containing protein</fullName>
    </recommendedName>
</protein>
<feature type="region of interest" description="Disordered" evidence="3">
    <location>
        <begin position="190"/>
        <end position="220"/>
    </location>
</feature>
<feature type="compositionally biased region" description="Acidic residues" evidence="3">
    <location>
        <begin position="210"/>
        <end position="220"/>
    </location>
</feature>
<feature type="compositionally biased region" description="Basic and acidic residues" evidence="3">
    <location>
        <begin position="42"/>
        <end position="80"/>
    </location>
</feature>
<evidence type="ECO:0000256" key="3">
    <source>
        <dbReference type="SAM" id="MobiDB-lite"/>
    </source>
</evidence>
<dbReference type="Proteomes" id="UP001642484">
    <property type="component" value="Unassembled WGS sequence"/>
</dbReference>
<evidence type="ECO:0000259" key="4">
    <source>
        <dbReference type="SMART" id="SM00727"/>
    </source>
</evidence>
<keyword evidence="1" id="KW-0677">Repeat</keyword>
<feature type="compositionally biased region" description="Gly residues" evidence="3">
    <location>
        <begin position="82"/>
        <end position="104"/>
    </location>
</feature>
<comment type="caution">
    <text evidence="5">The sequence shown here is derived from an EMBL/GenBank/DDBJ whole genome shotgun (WGS) entry which is preliminary data.</text>
</comment>
<proteinExistence type="predicted"/>
<evidence type="ECO:0000256" key="2">
    <source>
        <dbReference type="ARBA" id="ARBA00022803"/>
    </source>
</evidence>
<organism evidence="5 6">
    <name type="scientific">Durusdinium trenchii</name>
    <dbReference type="NCBI Taxonomy" id="1381693"/>
    <lineage>
        <taxon>Eukaryota</taxon>
        <taxon>Sar</taxon>
        <taxon>Alveolata</taxon>
        <taxon>Dinophyceae</taxon>
        <taxon>Suessiales</taxon>
        <taxon>Symbiodiniaceae</taxon>
        <taxon>Durusdinium</taxon>
    </lineage>
</organism>
<dbReference type="PANTHER" id="PTHR45883:SF2">
    <property type="entry name" value="HSC70-INTERACTING PROTEIN"/>
    <property type="match status" value="1"/>
</dbReference>
<reference evidence="5 6" key="1">
    <citation type="submission" date="2024-02" db="EMBL/GenBank/DDBJ databases">
        <authorList>
            <person name="Chen Y."/>
            <person name="Shah S."/>
            <person name="Dougan E. K."/>
            <person name="Thang M."/>
            <person name="Chan C."/>
        </authorList>
    </citation>
    <scope>NUCLEOTIDE SEQUENCE [LARGE SCALE GENOMIC DNA]</scope>
</reference>
<dbReference type="InterPro" id="IPR006636">
    <property type="entry name" value="STI1_HS-bd"/>
</dbReference>
<name>A0ABP0MNP5_9DINO</name>
<feature type="domain" description="STI1" evidence="4">
    <location>
        <begin position="122"/>
        <end position="161"/>
    </location>
</feature>
<feature type="compositionally biased region" description="Polar residues" evidence="3">
    <location>
        <begin position="26"/>
        <end position="37"/>
    </location>
</feature>
<dbReference type="Gene3D" id="1.10.260.100">
    <property type="match status" value="1"/>
</dbReference>
<accession>A0ABP0MNP5</accession>
<gene>
    <name evidence="5" type="ORF">CCMP2556_LOCUS26714</name>
</gene>
<dbReference type="Pfam" id="PF17830">
    <property type="entry name" value="STI1-HOP_DP"/>
    <property type="match status" value="1"/>
</dbReference>
<evidence type="ECO:0000313" key="6">
    <source>
        <dbReference type="Proteomes" id="UP001642484"/>
    </source>
</evidence>
<dbReference type="EMBL" id="CAXAMN010018824">
    <property type="protein sequence ID" value="CAK9053113.1"/>
    <property type="molecule type" value="Genomic_DNA"/>
</dbReference>